<comment type="caution">
    <text evidence="1">The sequence shown here is derived from an EMBL/GenBank/DDBJ whole genome shotgun (WGS) entry which is preliminary data.</text>
</comment>
<dbReference type="Proteomes" id="UP000799754">
    <property type="component" value="Unassembled WGS sequence"/>
</dbReference>
<gene>
    <name evidence="1" type="ORF">BU25DRAFT_414477</name>
</gene>
<evidence type="ECO:0000313" key="1">
    <source>
        <dbReference type="EMBL" id="KAF2623474.1"/>
    </source>
</evidence>
<sequence length="83" mass="9645">MADAALIDKNFSKRLDRAYDYFDSDRLEDCLLQAREILDDSACPRYHRMKTLILLGGVLGDWYEAKKCHRRRSIVEGYAMLAS</sequence>
<reference evidence="1" key="1">
    <citation type="journal article" date="2020" name="Stud. Mycol.">
        <title>101 Dothideomycetes genomes: a test case for predicting lifestyles and emergence of pathogens.</title>
        <authorList>
            <person name="Haridas S."/>
            <person name="Albert R."/>
            <person name="Binder M."/>
            <person name="Bloem J."/>
            <person name="Labutti K."/>
            <person name="Salamov A."/>
            <person name="Andreopoulos B."/>
            <person name="Baker S."/>
            <person name="Barry K."/>
            <person name="Bills G."/>
            <person name="Bluhm B."/>
            <person name="Cannon C."/>
            <person name="Castanera R."/>
            <person name="Culley D."/>
            <person name="Daum C."/>
            <person name="Ezra D."/>
            <person name="Gonzalez J."/>
            <person name="Henrissat B."/>
            <person name="Kuo A."/>
            <person name="Liang C."/>
            <person name="Lipzen A."/>
            <person name="Lutzoni F."/>
            <person name="Magnuson J."/>
            <person name="Mondo S."/>
            <person name="Nolan M."/>
            <person name="Ohm R."/>
            <person name="Pangilinan J."/>
            <person name="Park H.-J."/>
            <person name="Ramirez L."/>
            <person name="Alfaro M."/>
            <person name="Sun H."/>
            <person name="Tritt A."/>
            <person name="Yoshinaga Y."/>
            <person name="Zwiers L.-H."/>
            <person name="Turgeon B."/>
            <person name="Goodwin S."/>
            <person name="Spatafora J."/>
            <person name="Crous P."/>
            <person name="Grigoriev I."/>
        </authorList>
    </citation>
    <scope>NUCLEOTIDE SEQUENCE</scope>
    <source>
        <strain evidence="1">CBS 525.71</strain>
    </source>
</reference>
<protein>
    <submittedName>
        <fullName evidence="1">Uncharacterized protein</fullName>
    </submittedName>
</protein>
<proteinExistence type="predicted"/>
<evidence type="ECO:0000313" key="2">
    <source>
        <dbReference type="Proteomes" id="UP000799754"/>
    </source>
</evidence>
<organism evidence="1 2">
    <name type="scientific">Macroventuria anomochaeta</name>
    <dbReference type="NCBI Taxonomy" id="301207"/>
    <lineage>
        <taxon>Eukaryota</taxon>
        <taxon>Fungi</taxon>
        <taxon>Dikarya</taxon>
        <taxon>Ascomycota</taxon>
        <taxon>Pezizomycotina</taxon>
        <taxon>Dothideomycetes</taxon>
        <taxon>Pleosporomycetidae</taxon>
        <taxon>Pleosporales</taxon>
        <taxon>Pleosporineae</taxon>
        <taxon>Didymellaceae</taxon>
        <taxon>Macroventuria</taxon>
    </lineage>
</organism>
<dbReference type="EMBL" id="MU006737">
    <property type="protein sequence ID" value="KAF2623474.1"/>
    <property type="molecule type" value="Genomic_DNA"/>
</dbReference>
<accession>A0ACB6RQQ0</accession>
<name>A0ACB6RQQ0_9PLEO</name>
<keyword evidence="2" id="KW-1185">Reference proteome</keyword>